<feature type="domain" description="NADH-rubredoxin oxidoreductase C-terminal" evidence="5">
    <location>
        <begin position="313"/>
        <end position="379"/>
    </location>
</feature>
<organism evidence="6 7">
    <name type="scientific">Candidatus Scybalomonas excrementavium</name>
    <dbReference type="NCBI Taxonomy" id="2840943"/>
    <lineage>
        <taxon>Bacteria</taxon>
        <taxon>Bacillati</taxon>
        <taxon>Bacillota</taxon>
        <taxon>Clostridia</taxon>
        <taxon>Lachnospirales</taxon>
        <taxon>Lachnospiraceae</taxon>
        <taxon>Lachnospiraceae incertae sedis</taxon>
        <taxon>Candidatus Scybalomonas</taxon>
    </lineage>
</organism>
<name>A0A9D9HZS2_9FIRM</name>
<dbReference type="Gene3D" id="3.50.50.60">
    <property type="entry name" value="FAD/NAD(P)-binding domain"/>
    <property type="match status" value="2"/>
</dbReference>
<keyword evidence="3" id="KW-0274">FAD</keyword>
<evidence type="ECO:0000313" key="7">
    <source>
        <dbReference type="Proteomes" id="UP000823618"/>
    </source>
</evidence>
<gene>
    <name evidence="6" type="ORF">IAC13_03685</name>
</gene>
<dbReference type="InterPro" id="IPR016156">
    <property type="entry name" value="FAD/NAD-linked_Rdtase_dimer_sf"/>
</dbReference>
<dbReference type="SUPFAM" id="SSF51905">
    <property type="entry name" value="FAD/NAD(P)-binding domain"/>
    <property type="match status" value="1"/>
</dbReference>
<dbReference type="EMBL" id="JADIML010000102">
    <property type="protein sequence ID" value="MBO8463015.1"/>
    <property type="molecule type" value="Genomic_DNA"/>
</dbReference>
<accession>A0A9D9HZS2</accession>
<dbReference type="GO" id="GO:0016491">
    <property type="term" value="F:oxidoreductase activity"/>
    <property type="evidence" value="ECO:0007669"/>
    <property type="project" value="InterPro"/>
</dbReference>
<dbReference type="Proteomes" id="UP000823618">
    <property type="component" value="Unassembled WGS sequence"/>
</dbReference>
<reference evidence="6" key="2">
    <citation type="journal article" date="2021" name="PeerJ">
        <title>Extensive microbial diversity within the chicken gut microbiome revealed by metagenomics and culture.</title>
        <authorList>
            <person name="Gilroy R."/>
            <person name="Ravi A."/>
            <person name="Getino M."/>
            <person name="Pursley I."/>
            <person name="Horton D.L."/>
            <person name="Alikhan N.F."/>
            <person name="Baker D."/>
            <person name="Gharbi K."/>
            <person name="Hall N."/>
            <person name="Watson M."/>
            <person name="Adriaenssens E.M."/>
            <person name="Foster-Nyarko E."/>
            <person name="Jarju S."/>
            <person name="Secka A."/>
            <person name="Antonio M."/>
            <person name="Oren A."/>
            <person name="Chaudhuri R.R."/>
            <person name="La Ragione R."/>
            <person name="Hildebrand F."/>
            <person name="Pallen M.J."/>
        </authorList>
    </citation>
    <scope>NUCLEOTIDE SEQUENCE</scope>
    <source>
        <strain evidence="6">E3-2379</strain>
    </source>
</reference>
<dbReference type="PANTHER" id="PTHR43429:SF3">
    <property type="entry name" value="NITRITE REDUCTASE [NAD(P)H]"/>
    <property type="match status" value="1"/>
</dbReference>
<sequence>MRYVVIGASAAGINAASQLRELNPNDEIILISKDEHIYSRCILYHHLKGIRNLEQLCFVDADFIEKNNIEWKKGKAVTHIDSEQQKIYLEDDTAIEYDRLLIGSGSHSFFPPIPGLREADNVVGFRNFDDVLEIEKRLDHVEHIVVMGGGLVGVDVVAGLLPHKKDVMLVEMGPRMLPIQLDEVAAKTYEDAFEKEGVKQFYGTGIATLNMEDNHVVSVTLQNGTTLPCDLLVCCAGVRSNVEFLENSGIECDRFGLLYDEHGKTNKENVYGAGDVSGRSPIWPVAVKEGIIAAYNMSGIEKSLDDFFASKSTMNFLGIPTLSLGKTYDYDESYTIETRQDEKGNYKKIIHKDGIIYGALLQGDLSYAGILTQLIREKIDVSKVKKPIFDIDYSDFFHIKENFEFTYEEE</sequence>
<evidence type="ECO:0000256" key="1">
    <source>
        <dbReference type="ARBA" id="ARBA00001974"/>
    </source>
</evidence>
<evidence type="ECO:0000313" key="6">
    <source>
        <dbReference type="EMBL" id="MBO8463015.1"/>
    </source>
</evidence>
<feature type="domain" description="FAD/NAD(P)-binding" evidence="4">
    <location>
        <begin position="2"/>
        <end position="290"/>
    </location>
</feature>
<comment type="caution">
    <text evidence="6">The sequence shown here is derived from an EMBL/GenBank/DDBJ whole genome shotgun (WGS) entry which is preliminary data.</text>
</comment>
<dbReference type="Gene3D" id="3.30.390.30">
    <property type="match status" value="1"/>
</dbReference>
<dbReference type="PRINTS" id="PR00368">
    <property type="entry name" value="FADPNR"/>
</dbReference>
<dbReference type="AlphaFoldDB" id="A0A9D9HZS2"/>
<dbReference type="Pfam" id="PF18267">
    <property type="entry name" value="Rubredoxin_C"/>
    <property type="match status" value="1"/>
</dbReference>
<keyword evidence="2" id="KW-0285">Flavoprotein</keyword>
<proteinExistence type="predicted"/>
<evidence type="ECO:0000256" key="3">
    <source>
        <dbReference type="ARBA" id="ARBA00022827"/>
    </source>
</evidence>
<protein>
    <submittedName>
        <fullName evidence="6">FAD-dependent oxidoreductase</fullName>
    </submittedName>
</protein>
<evidence type="ECO:0000259" key="4">
    <source>
        <dbReference type="Pfam" id="PF07992"/>
    </source>
</evidence>
<dbReference type="InterPro" id="IPR050260">
    <property type="entry name" value="FAD-bd_OxRdtase"/>
</dbReference>
<evidence type="ECO:0000256" key="2">
    <source>
        <dbReference type="ARBA" id="ARBA00022630"/>
    </source>
</evidence>
<dbReference type="Pfam" id="PF07992">
    <property type="entry name" value="Pyr_redox_2"/>
    <property type="match status" value="1"/>
</dbReference>
<dbReference type="PRINTS" id="PR00411">
    <property type="entry name" value="PNDRDTASEI"/>
</dbReference>
<evidence type="ECO:0000259" key="5">
    <source>
        <dbReference type="Pfam" id="PF18267"/>
    </source>
</evidence>
<reference evidence="6" key="1">
    <citation type="submission" date="2020-10" db="EMBL/GenBank/DDBJ databases">
        <authorList>
            <person name="Gilroy R."/>
        </authorList>
    </citation>
    <scope>NUCLEOTIDE SEQUENCE</scope>
    <source>
        <strain evidence="6">E3-2379</strain>
    </source>
</reference>
<comment type="cofactor">
    <cofactor evidence="1">
        <name>FAD</name>
        <dbReference type="ChEBI" id="CHEBI:57692"/>
    </cofactor>
</comment>
<dbReference type="PANTHER" id="PTHR43429">
    <property type="entry name" value="PYRIDINE NUCLEOTIDE-DISULFIDE OXIDOREDUCTASE DOMAIN-CONTAINING"/>
    <property type="match status" value="1"/>
</dbReference>
<dbReference type="InterPro" id="IPR036188">
    <property type="entry name" value="FAD/NAD-bd_sf"/>
</dbReference>
<dbReference type="InterPro" id="IPR041575">
    <property type="entry name" value="Rubredoxin_C"/>
</dbReference>
<dbReference type="InterPro" id="IPR023753">
    <property type="entry name" value="FAD/NAD-binding_dom"/>
</dbReference>